<evidence type="ECO:0000313" key="2">
    <source>
        <dbReference type="EMBL" id="CCO44675.1"/>
    </source>
</evidence>
<gene>
    <name evidence="2" type="ORF">VIBNISOn1_1190020</name>
</gene>
<protein>
    <submittedName>
        <fullName evidence="2">Uncharacterized protein</fullName>
    </submittedName>
</protein>
<reference evidence="2 3" key="1">
    <citation type="journal article" date="2013" name="ISME J.">
        <title>Comparative genomics of pathogenic lineages of Vibrio nigripulchritudo identifies virulence-associated traits.</title>
        <authorList>
            <person name="Goudenege D."/>
            <person name="Labreuche Y."/>
            <person name="Krin E."/>
            <person name="Ansquer D."/>
            <person name="Mangenot S."/>
            <person name="Calteau A."/>
            <person name="Medigue C."/>
            <person name="Mazel D."/>
            <person name="Polz M.F."/>
            <person name="Le Roux F."/>
        </authorList>
    </citation>
    <scope>NUCLEOTIDE SEQUENCE [LARGE SCALE GENOMIC DNA]</scope>
    <source>
        <strain evidence="2 3">SOn1</strain>
    </source>
</reference>
<organism evidence="2 3">
    <name type="scientific">Vibrio nigripulchritudo SOn1</name>
    <dbReference type="NCBI Taxonomy" id="1238450"/>
    <lineage>
        <taxon>Bacteria</taxon>
        <taxon>Pseudomonadati</taxon>
        <taxon>Pseudomonadota</taxon>
        <taxon>Gammaproteobacteria</taxon>
        <taxon>Vibrionales</taxon>
        <taxon>Vibrionaceae</taxon>
        <taxon>Vibrio</taxon>
    </lineage>
</organism>
<accession>A0AAV2VIV2</accession>
<proteinExistence type="predicted"/>
<dbReference type="EMBL" id="CAOF01000023">
    <property type="protein sequence ID" value="CCO44675.1"/>
    <property type="molecule type" value="Genomic_DNA"/>
</dbReference>
<evidence type="ECO:0000313" key="3">
    <source>
        <dbReference type="Proteomes" id="UP000018211"/>
    </source>
</evidence>
<dbReference type="AlphaFoldDB" id="A0AAV2VIV2"/>
<feature type="region of interest" description="Disordered" evidence="1">
    <location>
        <begin position="1"/>
        <end position="28"/>
    </location>
</feature>
<evidence type="ECO:0000256" key="1">
    <source>
        <dbReference type="SAM" id="MobiDB-lite"/>
    </source>
</evidence>
<name>A0AAV2VIV2_9VIBR</name>
<sequence length="541" mass="59069">MRINPARVRSMNRKNTPSDKSPSAQNQTYMAPVGGMMTNTPLASPQRQTALVLENFWPTATGIEPRGGTKQRCTIAGGVEALFQYRAGIQPTYFAADTHHIYEFSDATLSGSTLSAVVTGQTSADYSVLEMQTDGGAFLTIVNGQDHAQIYDGTHWQPITNTSTPFAITQVATDRLSHVWSYRNRTFFIERATMNAWYLGINSVAGPASRLPLSGVFNKGGALLFGATWSSDSGAGMDDRCVFATNQGEFAVFSGGNPGDASDWQLNGVYDIGEPLGKNAIMQVGGDLIVATKAGLIPISAATTKDPSQLKLDALSYPVDTDWRREAILSGNISGWRLIKWDSRNMAIVAPPNRDAEQGYCWAVNMETGAWTKFTGWRIGDIFVLGNHLYYGDDRGNIYRCDVGGFDNNSAFECRACFSFDNLGMPGALKTAHAVKGIWRYRTPFSVRHTIGKDYKPAFGAALSVPLSTGGQQGEWDESYWDQVQWANNDDGYQIKEKWESVSAQGEVLAPQVQITSAQSFKLDCELVSIDLMYSEGGLVV</sequence>
<dbReference type="Proteomes" id="UP000018211">
    <property type="component" value="Unassembled WGS sequence"/>
</dbReference>
<comment type="caution">
    <text evidence="2">The sequence shown here is derived from an EMBL/GenBank/DDBJ whole genome shotgun (WGS) entry which is preliminary data.</text>
</comment>
<feature type="compositionally biased region" description="Polar residues" evidence="1">
    <location>
        <begin position="13"/>
        <end position="28"/>
    </location>
</feature>